<dbReference type="Proteomes" id="UP001498421">
    <property type="component" value="Unassembled WGS sequence"/>
</dbReference>
<evidence type="ECO:0008006" key="3">
    <source>
        <dbReference type="Google" id="ProtNLM"/>
    </source>
</evidence>
<protein>
    <recommendedName>
        <fullName evidence="3">Protein kinase domain-containing protein</fullName>
    </recommendedName>
</protein>
<evidence type="ECO:0000313" key="2">
    <source>
        <dbReference type="Proteomes" id="UP001498421"/>
    </source>
</evidence>
<dbReference type="EMBL" id="JAZAVK010000048">
    <property type="protein sequence ID" value="KAK7427883.1"/>
    <property type="molecule type" value="Genomic_DNA"/>
</dbReference>
<sequence length="126" mass="14965">MINARGPLPLGWITKLEEILKADPEEQYFAEDFQYATSPKAESLVENFEPRREAIIAYAEKDESYEKNEHREYDYQALRCLLHLMRGLMEHEPDKRLSTQEAIRSISWIDHWNKPRPTVVEKSEEE</sequence>
<accession>A0ABR1I2Z6</accession>
<gene>
    <name evidence="1" type="ORF">QQZ08_005656</name>
</gene>
<comment type="caution">
    <text evidence="1">The sequence shown here is derived from an EMBL/GenBank/DDBJ whole genome shotgun (WGS) entry which is preliminary data.</text>
</comment>
<evidence type="ECO:0000313" key="1">
    <source>
        <dbReference type="EMBL" id="KAK7427883.1"/>
    </source>
</evidence>
<keyword evidence="2" id="KW-1185">Reference proteome</keyword>
<proteinExistence type="predicted"/>
<reference evidence="1 2" key="1">
    <citation type="journal article" date="2025" name="Microbiol. Resour. Announc.">
        <title>Draft genome sequences for Neonectria magnoliae and Neonectria punicea, canker pathogens of Liriodendron tulipifera and Acer saccharum in West Virginia.</title>
        <authorList>
            <person name="Petronek H.M."/>
            <person name="Kasson M.T."/>
            <person name="Metheny A.M."/>
            <person name="Stauder C.M."/>
            <person name="Lovett B."/>
            <person name="Lynch S.C."/>
            <person name="Garnas J.R."/>
            <person name="Kasson L.R."/>
            <person name="Stajich J.E."/>
        </authorList>
    </citation>
    <scope>NUCLEOTIDE SEQUENCE [LARGE SCALE GENOMIC DNA]</scope>
    <source>
        <strain evidence="1 2">NRRL 64651</strain>
    </source>
</reference>
<name>A0ABR1I2Z6_9HYPO</name>
<organism evidence="1 2">
    <name type="scientific">Neonectria magnoliae</name>
    <dbReference type="NCBI Taxonomy" id="2732573"/>
    <lineage>
        <taxon>Eukaryota</taxon>
        <taxon>Fungi</taxon>
        <taxon>Dikarya</taxon>
        <taxon>Ascomycota</taxon>
        <taxon>Pezizomycotina</taxon>
        <taxon>Sordariomycetes</taxon>
        <taxon>Hypocreomycetidae</taxon>
        <taxon>Hypocreales</taxon>
        <taxon>Nectriaceae</taxon>
        <taxon>Neonectria</taxon>
    </lineage>
</organism>